<dbReference type="SMART" id="SM00612">
    <property type="entry name" value="Kelch"/>
    <property type="match status" value="1"/>
</dbReference>
<evidence type="ECO:0000256" key="2">
    <source>
        <dbReference type="ARBA" id="ARBA00022737"/>
    </source>
</evidence>
<evidence type="ECO:0000313" key="3">
    <source>
        <dbReference type="EnsemblMetazoa" id="XP_029341664.1"/>
    </source>
</evidence>
<dbReference type="RefSeq" id="XP_029341664.1">
    <property type="nucleotide sequence ID" value="XM_029485804.1"/>
</dbReference>
<dbReference type="EnsemblMetazoa" id="XM_029485804.1">
    <property type="protein sequence ID" value="XP_029341664.1"/>
    <property type="gene ID" value="LOC115033047"/>
</dbReference>
<keyword evidence="1" id="KW-0880">Kelch repeat</keyword>
<dbReference type="PANTHER" id="PTHR46344:SF27">
    <property type="entry name" value="KELCH REPEAT SUPERFAMILY PROTEIN"/>
    <property type="match status" value="1"/>
</dbReference>
<evidence type="ECO:0000313" key="4">
    <source>
        <dbReference type="Proteomes" id="UP000007819"/>
    </source>
</evidence>
<organism evidence="3 4">
    <name type="scientific">Acyrthosiphon pisum</name>
    <name type="common">Pea aphid</name>
    <dbReference type="NCBI Taxonomy" id="7029"/>
    <lineage>
        <taxon>Eukaryota</taxon>
        <taxon>Metazoa</taxon>
        <taxon>Ecdysozoa</taxon>
        <taxon>Arthropoda</taxon>
        <taxon>Hexapoda</taxon>
        <taxon>Insecta</taxon>
        <taxon>Pterygota</taxon>
        <taxon>Neoptera</taxon>
        <taxon>Paraneoptera</taxon>
        <taxon>Hemiptera</taxon>
        <taxon>Sternorrhyncha</taxon>
        <taxon>Aphidomorpha</taxon>
        <taxon>Aphidoidea</taxon>
        <taxon>Aphididae</taxon>
        <taxon>Macrosiphini</taxon>
        <taxon>Acyrthosiphon</taxon>
    </lineage>
</organism>
<dbReference type="Gene3D" id="2.120.10.80">
    <property type="entry name" value="Kelch-type beta propeller"/>
    <property type="match status" value="1"/>
</dbReference>
<dbReference type="GeneID" id="115033047"/>
<reference evidence="4" key="1">
    <citation type="submission" date="2010-06" db="EMBL/GenBank/DDBJ databases">
        <authorList>
            <person name="Jiang H."/>
            <person name="Abraham K."/>
            <person name="Ali S."/>
            <person name="Alsbrooks S.L."/>
            <person name="Anim B.N."/>
            <person name="Anosike U.S."/>
            <person name="Attaway T."/>
            <person name="Bandaranaike D.P."/>
            <person name="Battles P.K."/>
            <person name="Bell S.N."/>
            <person name="Bell A.V."/>
            <person name="Beltran B."/>
            <person name="Bickham C."/>
            <person name="Bustamante Y."/>
            <person name="Caleb T."/>
            <person name="Canada A."/>
            <person name="Cardenas V."/>
            <person name="Carter K."/>
            <person name="Chacko J."/>
            <person name="Chandrabose M.N."/>
            <person name="Chavez D."/>
            <person name="Chavez A."/>
            <person name="Chen L."/>
            <person name="Chu H.-S."/>
            <person name="Claassen K.J."/>
            <person name="Cockrell R."/>
            <person name="Collins M."/>
            <person name="Cooper J.A."/>
            <person name="Cree A."/>
            <person name="Curry S.M."/>
            <person name="Da Y."/>
            <person name="Dao M.D."/>
            <person name="Das B."/>
            <person name="Davila M.-L."/>
            <person name="Davy-Carroll L."/>
            <person name="Denson S."/>
            <person name="Dinh H."/>
            <person name="Ebong V.E."/>
            <person name="Edwards J.R."/>
            <person name="Egan A."/>
            <person name="El-Daye J."/>
            <person name="Escobedo L."/>
            <person name="Fernandez S."/>
            <person name="Fernando P.R."/>
            <person name="Flagg N."/>
            <person name="Forbes L.D."/>
            <person name="Fowler R.G."/>
            <person name="Fu Q."/>
            <person name="Gabisi R.A."/>
            <person name="Ganer J."/>
            <person name="Garbino Pronczuk A."/>
            <person name="Garcia R.M."/>
            <person name="Garner T."/>
            <person name="Garrett T.E."/>
            <person name="Gonzalez D.A."/>
            <person name="Hamid H."/>
            <person name="Hawkins E.S."/>
            <person name="Hirani K."/>
            <person name="Hogues M.E."/>
            <person name="Hollins B."/>
            <person name="Hsiao C.-H."/>
            <person name="Jabil R."/>
            <person name="James M.L."/>
            <person name="Jhangiani S.N."/>
            <person name="Johnson B."/>
            <person name="Johnson Q."/>
            <person name="Joshi V."/>
            <person name="Kalu J.B."/>
            <person name="Kam C."/>
            <person name="Kashfia A."/>
            <person name="Keebler J."/>
            <person name="Kisamo H."/>
            <person name="Kovar C.L."/>
            <person name="Lago L.A."/>
            <person name="Lai C.-Y."/>
            <person name="Laidlaw J."/>
            <person name="Lara F."/>
            <person name="Le T.-K."/>
            <person name="Lee S.L."/>
            <person name="Legall F.H."/>
            <person name="Lemon S.J."/>
            <person name="Lewis L.R."/>
            <person name="Li B."/>
            <person name="Liu Y."/>
            <person name="Liu Y.-S."/>
            <person name="Lopez J."/>
            <person name="Lozado R.J."/>
            <person name="Lu J."/>
            <person name="Madu R.C."/>
            <person name="Maheshwari M."/>
            <person name="Maheshwari R."/>
            <person name="Malloy K."/>
            <person name="Martinez E."/>
            <person name="Mathew T."/>
            <person name="Mercado I.C."/>
            <person name="Mercado C."/>
            <person name="Meyer B."/>
            <person name="Montgomery K."/>
            <person name="Morgan M.B."/>
            <person name="Munidasa M."/>
            <person name="Nazareth L.V."/>
            <person name="Nelson J."/>
            <person name="Ng B.M."/>
            <person name="Nguyen N.B."/>
            <person name="Nguyen P.Q."/>
            <person name="Nguyen T."/>
            <person name="Obregon M."/>
            <person name="Okwuonu G.O."/>
            <person name="Onwere C.G."/>
            <person name="Orozco G."/>
            <person name="Parra A."/>
            <person name="Patel S."/>
            <person name="Patil S."/>
            <person name="Perez A."/>
            <person name="Perez Y."/>
            <person name="Pham C."/>
            <person name="Primus E.L."/>
            <person name="Pu L.-L."/>
            <person name="Puazo M."/>
            <person name="Qin X."/>
            <person name="Quiroz J.B."/>
            <person name="Reese J."/>
            <person name="Richards S."/>
            <person name="Rives C.M."/>
            <person name="Robberts R."/>
            <person name="Ruiz S.J."/>
            <person name="Ruiz M.J."/>
            <person name="Santibanez J."/>
            <person name="Schneider B.W."/>
            <person name="Sisson I."/>
            <person name="Smith M."/>
            <person name="Sodergren E."/>
            <person name="Song X.-Z."/>
            <person name="Song B.B."/>
            <person name="Summersgill H."/>
            <person name="Thelus R."/>
            <person name="Thornton R.D."/>
            <person name="Trejos Z.Y."/>
            <person name="Usmani K."/>
            <person name="Vattathil S."/>
            <person name="Villasana D."/>
            <person name="Walker D.L."/>
            <person name="Wang S."/>
            <person name="Wang K."/>
            <person name="White C.S."/>
            <person name="Williams A.C."/>
            <person name="Williamson J."/>
            <person name="Wilson K."/>
            <person name="Woghiren I.O."/>
            <person name="Woodworth J.R."/>
            <person name="Worley K.C."/>
            <person name="Wright R.A."/>
            <person name="Wu W."/>
            <person name="Young L."/>
            <person name="Zhang L."/>
            <person name="Zhang J."/>
            <person name="Zhu Y."/>
            <person name="Muzny D.M."/>
            <person name="Weinstock G."/>
            <person name="Gibbs R.A."/>
        </authorList>
    </citation>
    <scope>NUCLEOTIDE SEQUENCE [LARGE SCALE GENOMIC DNA]</scope>
    <source>
        <strain evidence="4">LSR1</strain>
    </source>
</reference>
<dbReference type="KEGG" id="api:115033047"/>
<name>A0A8R2NN50_ACYPI</name>
<dbReference type="InterPro" id="IPR015915">
    <property type="entry name" value="Kelch-typ_b-propeller"/>
</dbReference>
<dbReference type="PRINTS" id="PR00501">
    <property type="entry name" value="KELCHREPEAT"/>
</dbReference>
<dbReference type="AlphaFoldDB" id="A0A8R2NN50"/>
<dbReference type="PANTHER" id="PTHR46344">
    <property type="entry name" value="OS02G0202900 PROTEIN"/>
    <property type="match status" value="1"/>
</dbReference>
<dbReference type="SUPFAM" id="SSF117281">
    <property type="entry name" value="Kelch motif"/>
    <property type="match status" value="1"/>
</dbReference>
<proteinExistence type="predicted"/>
<evidence type="ECO:0000256" key="1">
    <source>
        <dbReference type="ARBA" id="ARBA00022441"/>
    </source>
</evidence>
<dbReference type="InterPro" id="IPR006652">
    <property type="entry name" value="Kelch_1"/>
</dbReference>
<accession>A0A8R2NN50</accession>
<reference evidence="3" key="2">
    <citation type="submission" date="2022-06" db="UniProtKB">
        <authorList>
            <consortium name="EnsemblMetazoa"/>
        </authorList>
    </citation>
    <scope>IDENTIFICATION</scope>
</reference>
<protein>
    <submittedName>
        <fullName evidence="3">Uncharacterized protein</fullName>
    </submittedName>
</protein>
<dbReference type="OrthoDB" id="6582154at2759"/>
<sequence length="73" mass="8101">MHLPRRDAGVVALNGLLYVVGGYDGTSSLNSVEFYNPRTNTWTMVTVPMKDARTSARVVAINRPRLFNTCKNS</sequence>
<dbReference type="Proteomes" id="UP000007819">
    <property type="component" value="Chromosome X"/>
</dbReference>
<dbReference type="Pfam" id="PF01344">
    <property type="entry name" value="Kelch_1"/>
    <property type="match status" value="1"/>
</dbReference>
<keyword evidence="2" id="KW-0677">Repeat</keyword>
<keyword evidence="4" id="KW-1185">Reference proteome</keyword>